<dbReference type="InterPro" id="IPR011008">
    <property type="entry name" value="Dimeric_a/b-barrel"/>
</dbReference>
<dbReference type="PANTHER" id="PTHR37811">
    <property type="entry name" value="BLL5343 PROTEIN"/>
    <property type="match status" value="1"/>
</dbReference>
<dbReference type="GO" id="GO:0004497">
    <property type="term" value="F:monooxygenase activity"/>
    <property type="evidence" value="ECO:0007669"/>
    <property type="project" value="UniProtKB-KW"/>
</dbReference>
<accession>A0A1N7LBK4</accession>
<dbReference type="EMBL" id="FTOA01000003">
    <property type="protein sequence ID" value="SIS71245.1"/>
    <property type="molecule type" value="Genomic_DNA"/>
</dbReference>
<dbReference type="OrthoDB" id="9797060at2"/>
<keyword evidence="3" id="KW-1185">Reference proteome</keyword>
<dbReference type="STRING" id="80876.SAMN05421779_103229"/>
<organism evidence="2 3">
    <name type="scientific">Insolitispirillum peregrinum</name>
    <dbReference type="NCBI Taxonomy" id="80876"/>
    <lineage>
        <taxon>Bacteria</taxon>
        <taxon>Pseudomonadati</taxon>
        <taxon>Pseudomonadota</taxon>
        <taxon>Alphaproteobacteria</taxon>
        <taxon>Rhodospirillales</taxon>
        <taxon>Novispirillaceae</taxon>
        <taxon>Insolitispirillum</taxon>
    </lineage>
</organism>
<dbReference type="RefSeq" id="WP_076399859.1">
    <property type="nucleotide sequence ID" value="NZ_FTOA01000003.1"/>
</dbReference>
<dbReference type="InterPro" id="IPR052936">
    <property type="entry name" value="Jasmonate_Hydroxylase-like"/>
</dbReference>
<keyword evidence="2" id="KW-0503">Monooxygenase</keyword>
<proteinExistence type="predicted"/>
<dbReference type="AlphaFoldDB" id="A0A1N7LBK4"/>
<dbReference type="InterPro" id="IPR007138">
    <property type="entry name" value="ABM_dom"/>
</dbReference>
<dbReference type="Proteomes" id="UP000185678">
    <property type="component" value="Unassembled WGS sequence"/>
</dbReference>
<evidence type="ECO:0000259" key="1">
    <source>
        <dbReference type="Pfam" id="PF03992"/>
    </source>
</evidence>
<feature type="domain" description="ABM" evidence="1">
    <location>
        <begin position="29"/>
        <end position="83"/>
    </location>
</feature>
<dbReference type="Pfam" id="PF03992">
    <property type="entry name" value="ABM"/>
    <property type="match status" value="1"/>
</dbReference>
<dbReference type="Gene3D" id="3.30.70.100">
    <property type="match status" value="1"/>
</dbReference>
<dbReference type="PANTHER" id="PTHR37811:SF2">
    <property type="entry name" value="ABM DOMAIN-CONTAINING PROTEIN"/>
    <property type="match status" value="1"/>
</dbReference>
<gene>
    <name evidence="2" type="ORF">SAMN05421779_103229</name>
</gene>
<reference evidence="2 3" key="1">
    <citation type="submission" date="2017-01" db="EMBL/GenBank/DDBJ databases">
        <authorList>
            <person name="Mah S.A."/>
            <person name="Swanson W.J."/>
            <person name="Moy G.W."/>
            <person name="Vacquier V.D."/>
        </authorList>
    </citation>
    <scope>NUCLEOTIDE SEQUENCE [LARGE SCALE GENOMIC DNA]</scope>
    <source>
        <strain evidence="2 3">DSM 11589</strain>
    </source>
</reference>
<name>A0A1N7LBK4_9PROT</name>
<evidence type="ECO:0000313" key="2">
    <source>
        <dbReference type="EMBL" id="SIS71245.1"/>
    </source>
</evidence>
<dbReference type="SUPFAM" id="SSF54909">
    <property type="entry name" value="Dimeric alpha+beta barrel"/>
    <property type="match status" value="1"/>
</dbReference>
<sequence length="105" mass="11686">MSAFIPPVGCYAVIFVSQRTAGDNGYGAMAERMVELATARPGYLGVDSTRDDQGFGITVSYWDSEQAIAAWRADLEHRQAQARGRDHWYQEYKLVVAKVERARGA</sequence>
<protein>
    <submittedName>
        <fullName evidence="2">Heme-degrading monooxygenase HmoA</fullName>
    </submittedName>
</protein>
<keyword evidence="2" id="KW-0560">Oxidoreductase</keyword>
<evidence type="ECO:0000313" key="3">
    <source>
        <dbReference type="Proteomes" id="UP000185678"/>
    </source>
</evidence>